<evidence type="ECO:0000313" key="2">
    <source>
        <dbReference type="Proteomes" id="UP000321058"/>
    </source>
</evidence>
<dbReference type="GO" id="GO:0006635">
    <property type="term" value="P:fatty acid beta-oxidation"/>
    <property type="evidence" value="ECO:0007669"/>
    <property type="project" value="TreeGrafter"/>
</dbReference>
<reference evidence="1 2" key="1">
    <citation type="submission" date="2019-07" db="EMBL/GenBank/DDBJ databases">
        <title>Whole genome shotgun sequence of Reyranella soli NBRC 108950.</title>
        <authorList>
            <person name="Hosoyama A."/>
            <person name="Uohara A."/>
            <person name="Ohji S."/>
            <person name="Ichikawa N."/>
        </authorList>
    </citation>
    <scope>NUCLEOTIDE SEQUENCE [LARGE SCALE GENOMIC DNA]</scope>
    <source>
        <strain evidence="1 2">NBRC 108950</strain>
    </source>
</reference>
<dbReference type="AlphaFoldDB" id="A0A512NPT0"/>
<evidence type="ECO:0000313" key="1">
    <source>
        <dbReference type="EMBL" id="GEP60958.1"/>
    </source>
</evidence>
<dbReference type="InterPro" id="IPR001753">
    <property type="entry name" value="Enoyl-CoA_hydra/iso"/>
</dbReference>
<name>A0A512NPT0_9HYPH</name>
<keyword evidence="2" id="KW-1185">Reference proteome</keyword>
<dbReference type="EMBL" id="BKAJ01000192">
    <property type="protein sequence ID" value="GEP60958.1"/>
    <property type="molecule type" value="Genomic_DNA"/>
</dbReference>
<comment type="caution">
    <text evidence="1">The sequence shown here is derived from an EMBL/GenBank/DDBJ whole genome shotgun (WGS) entry which is preliminary data.</text>
</comment>
<dbReference type="InterPro" id="IPR029045">
    <property type="entry name" value="ClpP/crotonase-like_dom_sf"/>
</dbReference>
<organism evidence="1 2">
    <name type="scientific">Reyranella soli</name>
    <dbReference type="NCBI Taxonomy" id="1230389"/>
    <lineage>
        <taxon>Bacteria</taxon>
        <taxon>Pseudomonadati</taxon>
        <taxon>Pseudomonadota</taxon>
        <taxon>Alphaproteobacteria</taxon>
        <taxon>Hyphomicrobiales</taxon>
        <taxon>Reyranellaceae</taxon>
        <taxon>Reyranella</taxon>
    </lineage>
</organism>
<dbReference type="GO" id="GO:0003824">
    <property type="term" value="F:catalytic activity"/>
    <property type="evidence" value="ECO:0007669"/>
    <property type="project" value="UniProtKB-ARBA"/>
</dbReference>
<dbReference type="CDD" id="cd06558">
    <property type="entry name" value="crotonase-like"/>
    <property type="match status" value="1"/>
</dbReference>
<sequence length="445" mass="49259">MDSVVSAPVANGDFAADAAHFSAYWLDAKDRLARLGPKPKRDPATFDTAEALKQAAREARFTFLRRHAGTLYDRLTANRSKFVRIERLAYDAAELVPGLVPSRAEVTAEAERRQADKDGCEIDQGILFNQFLADPVCGMHLCHAMLLPHEESTEALAKFLRDGTLDLGFAKVERQGKAAVLLLANKRFLNSEDNSTQPATEIAADVCILDPQSQVAVLRGEVVPEGKYAGRRIFNAGINLTHLYYGKIPFLWFLVRDLGFVNKMMRGLARPDVPPDEVAGDSIEKLWISAVETFAIGGGCQILLATDFNIAGRDAYMTLPARKEGIIPAMANLRMARFVGDRITRQAIMYERRIDCDSDVGRMICDEVIDPAEMDATIERVIDRLTGSGAVGAIGNRRALRLAAEPLDTFRKYAALYAREQALCHFSPALISNLELFWNAQNRRA</sequence>
<dbReference type="RefSeq" id="WP_147156288.1">
    <property type="nucleotide sequence ID" value="NZ_BKAJ01000192.1"/>
</dbReference>
<dbReference type="PANTHER" id="PTHR11941:SF54">
    <property type="entry name" value="ENOYL-COA HYDRATASE, MITOCHONDRIAL"/>
    <property type="match status" value="1"/>
</dbReference>
<dbReference type="OrthoDB" id="7337390at2"/>
<gene>
    <name evidence="1" type="ORF">RSO01_81240</name>
</gene>
<dbReference type="SUPFAM" id="SSF52096">
    <property type="entry name" value="ClpP/crotonase"/>
    <property type="match status" value="1"/>
</dbReference>
<dbReference type="Proteomes" id="UP000321058">
    <property type="component" value="Unassembled WGS sequence"/>
</dbReference>
<dbReference type="PANTHER" id="PTHR11941">
    <property type="entry name" value="ENOYL-COA HYDRATASE-RELATED"/>
    <property type="match status" value="1"/>
</dbReference>
<dbReference type="Gene3D" id="3.90.226.10">
    <property type="entry name" value="2-enoyl-CoA Hydratase, Chain A, domain 1"/>
    <property type="match status" value="1"/>
</dbReference>
<evidence type="ECO:0008006" key="3">
    <source>
        <dbReference type="Google" id="ProtNLM"/>
    </source>
</evidence>
<accession>A0A512NPT0</accession>
<dbReference type="Pfam" id="PF00378">
    <property type="entry name" value="ECH_1"/>
    <property type="match status" value="1"/>
</dbReference>
<dbReference type="Gene3D" id="1.20.58.1300">
    <property type="match status" value="1"/>
</dbReference>
<proteinExistence type="predicted"/>
<protein>
    <recommendedName>
        <fullName evidence="3">Enoyl-CoA hydratase</fullName>
    </recommendedName>
</protein>